<dbReference type="InterPro" id="IPR029058">
    <property type="entry name" value="AB_hydrolase_fold"/>
</dbReference>
<keyword evidence="3" id="KW-0732">Signal</keyword>
<organism evidence="5 6">
    <name type="scientific">Cryptococcus amylolentus CBS 6039</name>
    <dbReference type="NCBI Taxonomy" id="1295533"/>
    <lineage>
        <taxon>Eukaryota</taxon>
        <taxon>Fungi</taxon>
        <taxon>Dikarya</taxon>
        <taxon>Basidiomycota</taxon>
        <taxon>Agaricomycotina</taxon>
        <taxon>Tremellomycetes</taxon>
        <taxon>Tremellales</taxon>
        <taxon>Cryptococcaceae</taxon>
        <taxon>Cryptococcus</taxon>
    </lineage>
</organism>
<evidence type="ECO:0000256" key="1">
    <source>
        <dbReference type="ARBA" id="ARBA00005964"/>
    </source>
</evidence>
<dbReference type="PANTHER" id="PTHR11559">
    <property type="entry name" value="CARBOXYLESTERASE"/>
    <property type="match status" value="1"/>
</dbReference>
<dbReference type="EMBL" id="AWGJ01000005">
    <property type="protein sequence ID" value="ODN79381.1"/>
    <property type="molecule type" value="Genomic_DNA"/>
</dbReference>
<dbReference type="STRING" id="1295533.A0A1E3HV33"/>
<keyword evidence="2" id="KW-0378">Hydrolase</keyword>
<dbReference type="Proteomes" id="UP000094065">
    <property type="component" value="Unassembled WGS sequence"/>
</dbReference>
<evidence type="ECO:0000256" key="2">
    <source>
        <dbReference type="ARBA" id="ARBA00022801"/>
    </source>
</evidence>
<dbReference type="InterPro" id="IPR050309">
    <property type="entry name" value="Type-B_Carboxylest/Lipase"/>
</dbReference>
<dbReference type="InterPro" id="IPR019826">
    <property type="entry name" value="Carboxylesterase_B_AS"/>
</dbReference>
<evidence type="ECO:0000259" key="4">
    <source>
        <dbReference type="Pfam" id="PF00135"/>
    </source>
</evidence>
<sequence>MRWSLSLASLALLYLTTAAPLQSRQNSDLDSPNDSAAAAPTATIYPDTAGGQPVNIVGFADDRFGADVYLGVPYAQPPVNKLRFAAPQSYVYNTESYTAQTQPPMCLQNPQESEIIYGTESSEDCLFLNIFAPAGSNLAEEKVPVMVWVYGGSFTSGSVYPYNGSAFIQHSTETGKPVIHVALNYRLGALGWGVGSGFAENNATNLGLRDIKKALGWVQENIWAFGGDRDQVTVFGESAGAISISLLYLDPGTTLFSKAIMESGGPSSIPLGPQDSTWEDAYQALLKAANCVDFDCLRDLSVEAILAAQMNVKNQTAFKAGFIYCPTIDGDLIPDSPHQLVLDGKVANKPFITGNTKDEGTRFAPTSINSTPYGLLVLNLFEPDDPDPMTTSKLLQLYVNDARAGSPFDTGSQTFGLTAAYKRFAAIFGDLFFQSQRRYFLRQANAHGNTQTWTFHFEQLTPGWPEYLGISHSTEIPYVYGAARPDMGQQGFSFTYTEADHRLSDAMMNYWINFANYGNPNGPNDTANSSSNAVYWPLHDSDNKKILRLKADNISVFRDDYREAGTDFITSRPKAFSFRRSLDIGVGPGVGVGIDGELGEGLDASVNVGVDGHDGAEKKRASLTADIETALDEMPVVDLDFATSESKRDLNLGVGVGVDGELGLALKRDLDIGVGVGVGAASDLQIKRELDLEAGVGVGAGIDLNLKRDFDLEAGVDVGAGLNLALKRESDLEAGVGVGAGLKRDLKLKVDVVAAGNGILDAEIKKRDDLNIGVGVGVGVGS</sequence>
<feature type="signal peptide" evidence="3">
    <location>
        <begin position="1"/>
        <end position="18"/>
    </location>
</feature>
<evidence type="ECO:0000313" key="5">
    <source>
        <dbReference type="EMBL" id="ODN79381.1"/>
    </source>
</evidence>
<dbReference type="InterPro" id="IPR002018">
    <property type="entry name" value="CarbesteraseB"/>
</dbReference>
<dbReference type="PROSITE" id="PS00122">
    <property type="entry name" value="CARBOXYLESTERASE_B_1"/>
    <property type="match status" value="1"/>
</dbReference>
<comment type="similarity">
    <text evidence="1">Belongs to the type-B carboxylesterase/lipase family.</text>
</comment>
<evidence type="ECO:0000313" key="6">
    <source>
        <dbReference type="Proteomes" id="UP000094065"/>
    </source>
</evidence>
<dbReference type="GeneID" id="30154692"/>
<dbReference type="PROSITE" id="PS00941">
    <property type="entry name" value="CARBOXYLESTERASE_B_2"/>
    <property type="match status" value="1"/>
</dbReference>
<evidence type="ECO:0000256" key="3">
    <source>
        <dbReference type="SAM" id="SignalP"/>
    </source>
</evidence>
<feature type="domain" description="Carboxylesterase type B" evidence="4">
    <location>
        <begin position="62"/>
        <end position="554"/>
    </location>
</feature>
<comment type="caution">
    <text evidence="5">The sequence shown here is derived from an EMBL/GenBank/DDBJ whole genome shotgun (WGS) entry which is preliminary data.</text>
</comment>
<protein>
    <recommendedName>
        <fullName evidence="4">Carboxylesterase type B domain-containing protein</fullName>
    </recommendedName>
</protein>
<feature type="chain" id="PRO_5009129423" description="Carboxylesterase type B domain-containing protein" evidence="3">
    <location>
        <begin position="19"/>
        <end position="782"/>
    </location>
</feature>
<keyword evidence="6" id="KW-1185">Reference proteome</keyword>
<dbReference type="RefSeq" id="XP_018994228.1">
    <property type="nucleotide sequence ID" value="XM_019137202.1"/>
</dbReference>
<dbReference type="SUPFAM" id="SSF53474">
    <property type="entry name" value="alpha/beta-Hydrolases"/>
    <property type="match status" value="1"/>
</dbReference>
<dbReference type="Pfam" id="PF00135">
    <property type="entry name" value="COesterase"/>
    <property type="match status" value="1"/>
</dbReference>
<dbReference type="InterPro" id="IPR019819">
    <property type="entry name" value="Carboxylesterase_B_CS"/>
</dbReference>
<proteinExistence type="inferred from homology"/>
<reference evidence="5 6" key="1">
    <citation type="submission" date="2016-06" db="EMBL/GenBank/DDBJ databases">
        <title>Evolution of pathogenesis and genome organization in the Tremellales.</title>
        <authorList>
            <person name="Cuomo C."/>
            <person name="Litvintseva A."/>
            <person name="Heitman J."/>
            <person name="Chen Y."/>
            <person name="Sun S."/>
            <person name="Springer D."/>
            <person name="Dromer F."/>
            <person name="Young S."/>
            <person name="Zeng Q."/>
            <person name="Chapman S."/>
            <person name="Gujja S."/>
            <person name="Saif S."/>
            <person name="Birren B."/>
        </authorList>
    </citation>
    <scope>NUCLEOTIDE SEQUENCE [LARGE SCALE GENOMIC DNA]</scope>
    <source>
        <strain evidence="5 6">CBS 6039</strain>
    </source>
</reference>
<accession>A0A1E3HV33</accession>
<dbReference type="OrthoDB" id="408631at2759"/>
<dbReference type="Gene3D" id="3.40.50.1820">
    <property type="entry name" value="alpha/beta hydrolase"/>
    <property type="match status" value="1"/>
</dbReference>
<name>A0A1E3HV33_9TREE</name>
<dbReference type="GO" id="GO:0016787">
    <property type="term" value="F:hydrolase activity"/>
    <property type="evidence" value="ECO:0007669"/>
    <property type="project" value="UniProtKB-KW"/>
</dbReference>
<gene>
    <name evidence="5" type="ORF">L202_03383</name>
</gene>
<dbReference type="AlphaFoldDB" id="A0A1E3HV33"/>